<dbReference type="InterPro" id="IPR005471">
    <property type="entry name" value="Tscrpt_reg_IclR_N"/>
</dbReference>
<dbReference type="InterPro" id="IPR014757">
    <property type="entry name" value="Tscrpt_reg_IclR_C"/>
</dbReference>
<keyword evidence="2" id="KW-0238">DNA-binding</keyword>
<feature type="domain" description="HTH iclR-type" evidence="4">
    <location>
        <begin position="12"/>
        <end position="75"/>
    </location>
</feature>
<dbReference type="Gene3D" id="3.30.450.40">
    <property type="match status" value="1"/>
</dbReference>
<proteinExistence type="predicted"/>
<evidence type="ECO:0000256" key="1">
    <source>
        <dbReference type="ARBA" id="ARBA00023015"/>
    </source>
</evidence>
<dbReference type="Pfam" id="PF09339">
    <property type="entry name" value="HTH_IclR"/>
    <property type="match status" value="1"/>
</dbReference>
<evidence type="ECO:0000259" key="4">
    <source>
        <dbReference type="PROSITE" id="PS51077"/>
    </source>
</evidence>
<keyword evidence="1" id="KW-0805">Transcription regulation</keyword>
<gene>
    <name evidence="6" type="ORF">N0K08_19200</name>
</gene>
<name>A0ABT2PSJ2_9BURK</name>
<dbReference type="PROSITE" id="PS51078">
    <property type="entry name" value="ICLR_ED"/>
    <property type="match status" value="1"/>
</dbReference>
<comment type="caution">
    <text evidence="6">The sequence shown here is derived from an EMBL/GenBank/DDBJ whole genome shotgun (WGS) entry which is preliminary data.</text>
</comment>
<dbReference type="Gene3D" id="1.10.10.10">
    <property type="entry name" value="Winged helix-like DNA-binding domain superfamily/Winged helix DNA-binding domain"/>
    <property type="match status" value="1"/>
</dbReference>
<evidence type="ECO:0000313" key="7">
    <source>
        <dbReference type="Proteomes" id="UP001525968"/>
    </source>
</evidence>
<evidence type="ECO:0000256" key="2">
    <source>
        <dbReference type="ARBA" id="ARBA00023125"/>
    </source>
</evidence>
<accession>A0ABT2PSJ2</accession>
<dbReference type="Proteomes" id="UP001525968">
    <property type="component" value="Unassembled WGS sequence"/>
</dbReference>
<dbReference type="PANTHER" id="PTHR30136:SF39">
    <property type="entry name" value="TRANSCRIPTIONAL REGULATORY PROTEIN"/>
    <property type="match status" value="1"/>
</dbReference>
<evidence type="ECO:0000259" key="5">
    <source>
        <dbReference type="PROSITE" id="PS51078"/>
    </source>
</evidence>
<protein>
    <submittedName>
        <fullName evidence="6">IclR family transcriptional regulator</fullName>
    </submittedName>
</protein>
<dbReference type="RefSeq" id="WP_261502008.1">
    <property type="nucleotide sequence ID" value="NZ_JAODYH010000012.1"/>
</dbReference>
<dbReference type="InterPro" id="IPR036390">
    <property type="entry name" value="WH_DNA-bd_sf"/>
</dbReference>
<dbReference type="InterPro" id="IPR050707">
    <property type="entry name" value="HTH_MetabolicPath_Reg"/>
</dbReference>
<dbReference type="EMBL" id="JAODYH010000012">
    <property type="protein sequence ID" value="MCT9812764.1"/>
    <property type="molecule type" value="Genomic_DNA"/>
</dbReference>
<dbReference type="InterPro" id="IPR036388">
    <property type="entry name" value="WH-like_DNA-bd_sf"/>
</dbReference>
<feature type="domain" description="IclR-ED" evidence="5">
    <location>
        <begin position="76"/>
        <end position="251"/>
    </location>
</feature>
<organism evidence="6 7">
    <name type="scientific">Acidovorax bellezanensis</name>
    <dbReference type="NCBI Taxonomy" id="2976702"/>
    <lineage>
        <taxon>Bacteria</taxon>
        <taxon>Pseudomonadati</taxon>
        <taxon>Pseudomonadota</taxon>
        <taxon>Betaproteobacteria</taxon>
        <taxon>Burkholderiales</taxon>
        <taxon>Comamonadaceae</taxon>
        <taxon>Acidovorax</taxon>
    </lineage>
</organism>
<reference evidence="6 7" key="1">
    <citation type="submission" date="2022-09" db="EMBL/GenBank/DDBJ databases">
        <title>Draft genome of isolate Be4.</title>
        <authorList>
            <person name="Sanchez-Castro I."/>
            <person name="Martinez-Rodriguez P."/>
            <person name="Descostes M."/>
            <person name="Merroun M."/>
        </authorList>
    </citation>
    <scope>NUCLEOTIDE SEQUENCE [LARGE SCALE GENOMIC DNA]</scope>
    <source>
        <strain evidence="6 7">Be4</strain>
    </source>
</reference>
<sequence>MGEKKTAAITGTQSAAKVLQLLRMVGAHHASGIRLSELVELSDIDKSTAHRLLQCMLEEGFVEKIGTSKAYRLGMETLQWGFSSAGMEALSERFRPTLLRLARITDDAVFLMVRSGDYVVCLSRVEGGHPTKAYVVEVGVRRLLGASACGISMLAQMDDAEVHSVLSRHEAEYSRNHQSITTIKKAVLQARAVGYSEVSDVLIDSNGVGCAFPMTQSWWAGLSVAVSQHRSSPERLRHIADLLLNEVAQVS</sequence>
<dbReference type="SUPFAM" id="SSF46785">
    <property type="entry name" value="Winged helix' DNA-binding domain"/>
    <property type="match status" value="1"/>
</dbReference>
<dbReference type="SMART" id="SM00346">
    <property type="entry name" value="HTH_ICLR"/>
    <property type="match status" value="1"/>
</dbReference>
<dbReference type="Pfam" id="PF01614">
    <property type="entry name" value="IclR_C"/>
    <property type="match status" value="1"/>
</dbReference>
<evidence type="ECO:0000313" key="6">
    <source>
        <dbReference type="EMBL" id="MCT9812764.1"/>
    </source>
</evidence>
<keyword evidence="3" id="KW-0804">Transcription</keyword>
<dbReference type="InterPro" id="IPR029016">
    <property type="entry name" value="GAF-like_dom_sf"/>
</dbReference>
<dbReference type="PROSITE" id="PS51077">
    <property type="entry name" value="HTH_ICLR"/>
    <property type="match status" value="1"/>
</dbReference>
<dbReference type="PANTHER" id="PTHR30136">
    <property type="entry name" value="HELIX-TURN-HELIX TRANSCRIPTIONAL REGULATOR, ICLR FAMILY"/>
    <property type="match status" value="1"/>
</dbReference>
<dbReference type="SUPFAM" id="SSF55781">
    <property type="entry name" value="GAF domain-like"/>
    <property type="match status" value="1"/>
</dbReference>
<keyword evidence="7" id="KW-1185">Reference proteome</keyword>
<evidence type="ECO:0000256" key="3">
    <source>
        <dbReference type="ARBA" id="ARBA00023163"/>
    </source>
</evidence>